<dbReference type="Pfam" id="PF20731">
    <property type="entry name" value="RE_NgoFVII_C"/>
    <property type="match status" value="1"/>
</dbReference>
<keyword evidence="3" id="KW-0378">Hydrolase</keyword>
<gene>
    <name evidence="3" type="ORF">SAMN02910411_0533</name>
</gene>
<accession>A0A285T8V7</accession>
<dbReference type="RefSeq" id="WP_097077289.1">
    <property type="nucleotide sequence ID" value="NZ_OBMR01000016.1"/>
</dbReference>
<dbReference type="EMBL" id="OBMR01000016">
    <property type="protein sequence ID" value="SOC17819.1"/>
    <property type="molecule type" value="Genomic_DNA"/>
</dbReference>
<reference evidence="3 4" key="1">
    <citation type="submission" date="2017-08" db="EMBL/GenBank/DDBJ databases">
        <authorList>
            <person name="de Groot N.N."/>
        </authorList>
    </citation>
    <scope>NUCLEOTIDE SEQUENCE [LARGE SCALE GENOMIC DNA]</scope>
    <source>
        <strain evidence="3 4">DSM 9787</strain>
    </source>
</reference>
<dbReference type="Proteomes" id="UP000219563">
    <property type="component" value="Unassembled WGS sequence"/>
</dbReference>
<dbReference type="InterPro" id="IPR019065">
    <property type="entry name" value="RE_NgoFVII_N"/>
</dbReference>
<protein>
    <submittedName>
        <fullName evidence="3">NgoFVII restriction endonuclease</fullName>
    </submittedName>
</protein>
<keyword evidence="3" id="KW-0255">Endonuclease</keyword>
<evidence type="ECO:0000259" key="1">
    <source>
        <dbReference type="Pfam" id="PF09565"/>
    </source>
</evidence>
<keyword evidence="3" id="KW-0540">Nuclease</keyword>
<evidence type="ECO:0000313" key="4">
    <source>
        <dbReference type="Proteomes" id="UP000219563"/>
    </source>
</evidence>
<dbReference type="SUPFAM" id="SSF56024">
    <property type="entry name" value="Phospholipase D/nuclease"/>
    <property type="match status" value="1"/>
</dbReference>
<dbReference type="AlphaFoldDB" id="A0A285T8V7"/>
<proteinExistence type="predicted"/>
<dbReference type="Gene3D" id="3.30.870.10">
    <property type="entry name" value="Endonuclease Chain A"/>
    <property type="match status" value="1"/>
</dbReference>
<name>A0A285T8V7_9FIRM</name>
<dbReference type="InterPro" id="IPR048923">
    <property type="entry name" value="RE_NgoFVII_C"/>
</dbReference>
<sequence>MRVVYSDVPPIKRIPGAKSLIELFNENIEKADEVIIASGYGSQGGIEKLGELVEASCLKHIVVVLGMYGIEGIPENIYNISRRINSIWMKDNIGEIRLVKSLKYHGKVYVFIKDDKPFAAIIGSHNMSALAIDANNRRQYELSCFTDDGIECDEIYEHVRGLIDEPISFNIQDMTDINIIREKNHKLDNVEFVSKVSELEVQKTKDSLVNIKFELPLKVPGMPNTSQEFMGSNINKCYAKGRENKRTGAIKERGWWETEVIVGTGITNDINYPEKDTPFIAITDDGWQLTMHASGDHKKNFESHYDLKILGYWLKGRLVAAGIVSPVDSPSKDLEKIVDKPGQYDLCKGVITYQKLLDYGKTTLTLQKTSIQKEDREGNLRDVWLLSFLPN</sequence>
<feature type="domain" description="Restriction endonuclease type II NgoFVII C-terminal B3-like DNA-binding" evidence="2">
    <location>
        <begin position="208"/>
        <end position="336"/>
    </location>
</feature>
<organism evidence="3 4">
    <name type="scientific">Pseudobutyrivibrio ruminis DSM 9787</name>
    <dbReference type="NCBI Taxonomy" id="1123011"/>
    <lineage>
        <taxon>Bacteria</taxon>
        <taxon>Bacillati</taxon>
        <taxon>Bacillota</taxon>
        <taxon>Clostridia</taxon>
        <taxon>Lachnospirales</taxon>
        <taxon>Lachnospiraceae</taxon>
        <taxon>Pseudobutyrivibrio</taxon>
    </lineage>
</organism>
<feature type="domain" description="Restriction endonuclease type II NgoFVII N-terminal" evidence="1">
    <location>
        <begin position="22"/>
        <end position="172"/>
    </location>
</feature>
<evidence type="ECO:0000259" key="2">
    <source>
        <dbReference type="Pfam" id="PF20731"/>
    </source>
</evidence>
<evidence type="ECO:0000313" key="3">
    <source>
        <dbReference type="EMBL" id="SOC17819.1"/>
    </source>
</evidence>
<dbReference type="Pfam" id="PF09565">
    <property type="entry name" value="RE_NgoFVII"/>
    <property type="match status" value="1"/>
</dbReference>
<dbReference type="GO" id="GO:0004519">
    <property type="term" value="F:endonuclease activity"/>
    <property type="evidence" value="ECO:0007669"/>
    <property type="project" value="UniProtKB-KW"/>
</dbReference>